<dbReference type="GO" id="GO:0009228">
    <property type="term" value="P:thiamine biosynthetic process"/>
    <property type="evidence" value="ECO:0007669"/>
    <property type="project" value="InterPro"/>
</dbReference>
<accession>A0A9D1ZBU7</accession>
<dbReference type="InterPro" id="IPR006311">
    <property type="entry name" value="TAT_signal"/>
</dbReference>
<dbReference type="InterPro" id="IPR015168">
    <property type="entry name" value="SsuA/THI5"/>
</dbReference>
<proteinExistence type="predicted"/>
<gene>
    <name evidence="3" type="ORF">IAA42_05910</name>
</gene>
<dbReference type="PANTHER" id="PTHR31528">
    <property type="entry name" value="4-AMINO-5-HYDROXYMETHYL-2-METHYLPYRIMIDINE PHOSPHATE SYNTHASE THI11-RELATED"/>
    <property type="match status" value="1"/>
</dbReference>
<reference evidence="3" key="1">
    <citation type="journal article" date="2021" name="PeerJ">
        <title>Extensive microbial diversity within the chicken gut microbiome revealed by metagenomics and culture.</title>
        <authorList>
            <person name="Gilroy R."/>
            <person name="Ravi A."/>
            <person name="Getino M."/>
            <person name="Pursley I."/>
            <person name="Horton D.L."/>
            <person name="Alikhan N.F."/>
            <person name="Baker D."/>
            <person name="Gharbi K."/>
            <person name="Hall N."/>
            <person name="Watson M."/>
            <person name="Adriaenssens E.M."/>
            <person name="Foster-Nyarko E."/>
            <person name="Jarju S."/>
            <person name="Secka A."/>
            <person name="Antonio M."/>
            <person name="Oren A."/>
            <person name="Chaudhuri R.R."/>
            <person name="La Ragione R."/>
            <person name="Hildebrand F."/>
            <person name="Pallen M.J."/>
        </authorList>
    </citation>
    <scope>NUCLEOTIDE SEQUENCE</scope>
    <source>
        <strain evidence="3">ChiHjej10B9-743</strain>
    </source>
</reference>
<dbReference type="Pfam" id="PF09084">
    <property type="entry name" value="NMT1"/>
    <property type="match status" value="1"/>
</dbReference>
<dbReference type="EMBL" id="DXCP01000043">
    <property type="protein sequence ID" value="HIY79953.1"/>
    <property type="molecule type" value="Genomic_DNA"/>
</dbReference>
<dbReference type="Proteomes" id="UP000824133">
    <property type="component" value="Unassembled WGS sequence"/>
</dbReference>
<dbReference type="InterPro" id="IPR027939">
    <property type="entry name" value="NMT1/THI5"/>
</dbReference>
<sequence>MTDKNLNRRQFIAVAGGTAATTALAACGGAGTPGQPSAGDAEGGEKTKVSFVLDYTPNTNHTGLYVALDQGYFADEGLEVEIVQPPEDGADALIGAGGANLGISYQDYIANNLASDQPMPYSAVAAVIQHNTSGIMSRAEDGITHPAAMEGHTYATWNMPVEQATVRQCVETDGGNWDNVELVPYETDDDVAGLRANMYDTVWVYEAWAVQNAIVQDVDVNYFSFISVDPVFDYYTPVIAANDDWAKENPDTVKAFLRAVKKGYEYAVENPDAAADILCAQVPELDSALVHQSQTYLADQYVAEADAWGVIDPDRWAAFYGWLNDNQLLENQIDVNAGYDLTYLE</sequence>
<evidence type="ECO:0000313" key="4">
    <source>
        <dbReference type="Proteomes" id="UP000824133"/>
    </source>
</evidence>
<evidence type="ECO:0000256" key="1">
    <source>
        <dbReference type="SAM" id="SignalP"/>
    </source>
</evidence>
<dbReference type="AlphaFoldDB" id="A0A9D1ZBU7"/>
<name>A0A9D1ZBU7_9ACTN</name>
<dbReference type="PANTHER" id="PTHR31528:SF3">
    <property type="entry name" value="THIAMINE BIOSYNTHESIS PROTEIN HI_0357-RELATED"/>
    <property type="match status" value="1"/>
</dbReference>
<reference evidence="3" key="2">
    <citation type="submission" date="2021-04" db="EMBL/GenBank/DDBJ databases">
        <authorList>
            <person name="Gilroy R."/>
        </authorList>
    </citation>
    <scope>NUCLEOTIDE SEQUENCE</scope>
    <source>
        <strain evidence="3">ChiHjej10B9-743</strain>
    </source>
</reference>
<feature type="chain" id="PRO_5038898383" evidence="1">
    <location>
        <begin position="26"/>
        <end position="345"/>
    </location>
</feature>
<protein>
    <submittedName>
        <fullName evidence="3">ABC transporter substrate-binding protein</fullName>
    </submittedName>
</protein>
<dbReference type="Gene3D" id="3.40.190.10">
    <property type="entry name" value="Periplasmic binding protein-like II"/>
    <property type="match status" value="2"/>
</dbReference>
<feature type="domain" description="SsuA/THI5-like" evidence="2">
    <location>
        <begin position="58"/>
        <end position="274"/>
    </location>
</feature>
<feature type="signal peptide" evidence="1">
    <location>
        <begin position="1"/>
        <end position="25"/>
    </location>
</feature>
<keyword evidence="1" id="KW-0732">Signal</keyword>
<evidence type="ECO:0000259" key="2">
    <source>
        <dbReference type="Pfam" id="PF09084"/>
    </source>
</evidence>
<dbReference type="PROSITE" id="PS51318">
    <property type="entry name" value="TAT"/>
    <property type="match status" value="1"/>
</dbReference>
<dbReference type="SUPFAM" id="SSF53850">
    <property type="entry name" value="Periplasmic binding protein-like II"/>
    <property type="match status" value="1"/>
</dbReference>
<comment type="caution">
    <text evidence="3">The sequence shown here is derived from an EMBL/GenBank/DDBJ whole genome shotgun (WGS) entry which is preliminary data.</text>
</comment>
<dbReference type="PROSITE" id="PS51257">
    <property type="entry name" value="PROKAR_LIPOPROTEIN"/>
    <property type="match status" value="1"/>
</dbReference>
<evidence type="ECO:0000313" key="3">
    <source>
        <dbReference type="EMBL" id="HIY79953.1"/>
    </source>
</evidence>
<organism evidence="3 4">
    <name type="scientific">Candidatus Olsenella excrementavium</name>
    <dbReference type="NCBI Taxonomy" id="2838709"/>
    <lineage>
        <taxon>Bacteria</taxon>
        <taxon>Bacillati</taxon>
        <taxon>Actinomycetota</taxon>
        <taxon>Coriobacteriia</taxon>
        <taxon>Coriobacteriales</taxon>
        <taxon>Atopobiaceae</taxon>
        <taxon>Olsenella</taxon>
    </lineage>
</organism>